<dbReference type="GO" id="GO:0016757">
    <property type="term" value="F:glycosyltransferase activity"/>
    <property type="evidence" value="ECO:0007669"/>
    <property type="project" value="InterPro"/>
</dbReference>
<feature type="domain" description="Glycosyltransferase 2-like" evidence="2">
    <location>
        <begin position="596"/>
        <end position="695"/>
    </location>
</feature>
<sequence length="2011" mass="223760">MNAAIAQPDPIVLPQVAESRALPHELKDFRGHHAGETILVCGCGSSLSDIVSPDRFITIGVNDVGRLFQPDYLVVLNPRQQFHNDRFQFVEQSRARAIFTQLNLGILHPHIVRFRLGKFGGVDFSDHSCLHYTRNSPYLAMCLAIHMGATRIGLIGVDFNADHFFAKTGQHPLTRQLPQIDQEYKRLYDACNRQGIEVVNLSANSRLTALPKMSPEEFASRGQSKKSLNVVSYSTTPVAGVPAILARCIASRTAHTCRTVWATKSYSNGVAFDGDVEWQRLPEVAETLLRSADLVIVHNGKVDERHRAFLRNKPIITMAHNYISNIDQAFLQQGFPGVVVGQYQAALPEFKGWHVVPNPVPLWETAFQPIAKQLPITICYTPSGKHDTYPRNHRLYWHSKGHSSTIRVLESLARRYEVQLEVIRGSQVSHAESLAMKRRAHIVIDECVTGSYHRNSLEGLALGCVVVNGVGSVPSIADLLTHCAGGAVEIPFVQAGLDDLERVLTILIERGAAALVAQGERNRRWMEERWDFRQQWTRFWEPAVDQATRPRRHSAASVHLAHSAPLRGEKGVSHQIAATVLAEGLSVVVCQGGKERLPQLGASLANLRQCEGVSEIIVAEMGCAPVAEELARRWADKYAFVKADDAFERARALNIGTSLAEYDLVLWMDNDLIMSPDFISKAVKEMRANGLDYLIPYARLDCLSASDSKAVMQGVCNPADCAVAGVYLPLRPAYGGAGIVKRSFILEYGGISEDFRGWGGEDDAWWHKASLLGRADVTQQRNQSLHHLFHLNSGSYTKQKESNPHYSRNVAALKEISSVRDRETFLKRFQPPRVSWSWENKSIAFVSRHIGSDSLPSAVAHHLSKLVLGQVLPQVLTDNDVASKDWFAKNSPDALVLCGLESAIPVLADEAQSAIWRKTIVIHTGGDLTVDVAQPLQRAGAIVCLSGADATQLRKAGLRPWTCGRSAGLPPTPFDIAMNLLQPLSIVMGGAIPSNLAASNVDVETRIAGSADPQPPNDLPIWMYWEGQCPDWIKACQQTVFRHATDVRLLSSSDFDRLRDIDRDIDLRQLHVAQRADYIRAFLLAKYGGLWIDSDCIVMRPLRPLLDILNEFEFIAHRERTGGFWANDFMAAARDSKIAATLYRKICDRLRSSAPIGWTDLGCMAVTETLKAADTPWFEIRPERIQPVCWSNPAPFFALKNAGGHQQTFDHRAVCYMLSNLTMQKNLKTTHLSKLLLSEGTFFKYLLGESMGKGPTASAKADSATSTPASRNVLPDQLSDLGTSQPMEDIFKRMMTQFSLAGYESLSGPGSSLLATSEIRQRLPLLIQDLEVKSVVDAGCGDLHWMKRVKLAVQEYVGVDVIPSVVDSNQKNSCSPNSRFITVDLTRQPTPKADLIICRDCLVLLSYEDIASVLRNFAKSGSQYLLTTTFANHAPNSELGTGRWRPLNLRRPPFNFPEPLRIINEKCTEGGGNFSDKSLALWRMEDVPMMDASPKMRAEDSATTANVTEDNLQTSFAADRQAPYELAVIVPISIGATQDIRLRNIKACLQALNSQDLDRKRYRVIVVEQDSEPRLESVLSTCVDKYLFSYNPGPFNKGWALNIGVRAGFSATTAVCLMDADILPSRSFLKDGLDCMLSSHRALRPYERVIYLDSPSTELAIQHRLGRAGCAPDESKYRGQSFQSSKGGCIWVQTKLYAEIRGFDERFRGFGFEDSEFWDRLSKSTPIKVLPGSLLHMHHLPSVDRNCSAANARLYDQVTRGHLAAWTGPMGGIHRYFHEYQDANSNLARRNGRRLAGVTNRNGMSVLDATVEPFVQMACYNSRAGRESVSGPGSSLDQTAEIRSSLPSVIRDIDARSLLDAACGDFNWMRHVAIKFDEYIGVDLIPAVIEQNQRFFAEHGRTFMYSDITRDALPKVDLILCRDCLVHYSYSNIFRALKNFKASKSKYLLTTTFDQRKTNADITTGGWRPVNLQLPPFCFPEPVRTINEKCSENNGMYSDKSLGLWRLDDIP</sequence>
<feature type="domain" description="Methyltransferase" evidence="4">
    <location>
        <begin position="1335"/>
        <end position="1418"/>
    </location>
</feature>
<proteinExistence type="predicted"/>
<dbReference type="Proteomes" id="UP000269669">
    <property type="component" value="Unassembled WGS sequence"/>
</dbReference>
<dbReference type="Pfam" id="PF00535">
    <property type="entry name" value="Glycos_transf_2"/>
    <property type="match status" value="2"/>
</dbReference>
<dbReference type="PANTHER" id="PTHR43685">
    <property type="entry name" value="GLYCOSYLTRANSFERASE"/>
    <property type="match status" value="1"/>
</dbReference>
<dbReference type="InterPro" id="IPR050834">
    <property type="entry name" value="Glycosyltransf_2"/>
</dbReference>
<dbReference type="Gene3D" id="3.40.50.720">
    <property type="entry name" value="NAD(P)-binding Rossmann-like Domain"/>
    <property type="match status" value="1"/>
</dbReference>
<dbReference type="Gene3D" id="3.90.550.20">
    <property type="match status" value="1"/>
</dbReference>
<evidence type="ECO:0000259" key="4">
    <source>
        <dbReference type="Pfam" id="PF13649"/>
    </source>
</evidence>
<dbReference type="InterPro" id="IPR029063">
    <property type="entry name" value="SAM-dependent_MTases_sf"/>
</dbReference>
<feature type="domain" description="Galactosyltransferase C-terminal" evidence="3">
    <location>
        <begin position="1683"/>
        <end position="1724"/>
    </location>
</feature>
<feature type="domain" description="Glycosyltransferase 2-like" evidence="2">
    <location>
        <begin position="1544"/>
        <end position="1633"/>
    </location>
</feature>
<evidence type="ECO:0000256" key="1">
    <source>
        <dbReference type="ARBA" id="ARBA00022679"/>
    </source>
</evidence>
<dbReference type="Gene3D" id="3.40.50.150">
    <property type="entry name" value="Vaccinia Virus protein VP39"/>
    <property type="match status" value="2"/>
</dbReference>
<dbReference type="SUPFAM" id="SSF53335">
    <property type="entry name" value="S-adenosyl-L-methionine-dependent methyltransferases"/>
    <property type="match status" value="2"/>
</dbReference>
<dbReference type="Gene3D" id="3.90.1480.10">
    <property type="entry name" value="Alpha-2,3-sialyltransferase"/>
    <property type="match status" value="1"/>
</dbReference>
<reference evidence="5 6" key="1">
    <citation type="submission" date="2018-12" db="EMBL/GenBank/DDBJ databases">
        <title>Sequencing of bacterial isolates from soil warming experiment in Harvard Forest, Massachusetts, USA.</title>
        <authorList>
            <person name="Deangelis K."/>
        </authorList>
    </citation>
    <scope>NUCLEOTIDE SEQUENCE [LARGE SCALE GENOMIC DNA]</scope>
    <source>
        <strain evidence="5 6">EB153</strain>
    </source>
</reference>
<dbReference type="InterPro" id="IPR001173">
    <property type="entry name" value="Glyco_trans_2-like"/>
</dbReference>
<dbReference type="RefSeq" id="WP_125486416.1">
    <property type="nucleotide sequence ID" value="NZ_RSDW01000001.1"/>
</dbReference>
<keyword evidence="6" id="KW-1185">Reference proteome</keyword>
<accession>A0A428MMC7</accession>
<keyword evidence="1 5" id="KW-0808">Transferase</keyword>
<name>A0A428MMC7_9BACT</name>
<dbReference type="OrthoDB" id="5354021at2"/>
<gene>
    <name evidence="5" type="ORF">EDE15_3553</name>
</gene>
<evidence type="ECO:0000313" key="5">
    <source>
        <dbReference type="EMBL" id="RSL18000.1"/>
    </source>
</evidence>
<evidence type="ECO:0000259" key="3">
    <source>
        <dbReference type="Pfam" id="PF02709"/>
    </source>
</evidence>
<organism evidence="5 6">
    <name type="scientific">Edaphobacter aggregans</name>
    <dbReference type="NCBI Taxonomy" id="570835"/>
    <lineage>
        <taxon>Bacteria</taxon>
        <taxon>Pseudomonadati</taxon>
        <taxon>Acidobacteriota</taxon>
        <taxon>Terriglobia</taxon>
        <taxon>Terriglobales</taxon>
        <taxon>Acidobacteriaceae</taxon>
        <taxon>Edaphobacter</taxon>
    </lineage>
</organism>
<dbReference type="InterPro" id="IPR008441">
    <property type="entry name" value="AfumC-like_glycosyl_Trfase"/>
</dbReference>
<dbReference type="InterPro" id="IPR041698">
    <property type="entry name" value="Methyltransf_25"/>
</dbReference>
<comment type="caution">
    <text evidence="5">The sequence shown here is derived from an EMBL/GenBank/DDBJ whole genome shotgun (WGS) entry which is preliminary data.</text>
</comment>
<evidence type="ECO:0000313" key="6">
    <source>
        <dbReference type="Proteomes" id="UP000269669"/>
    </source>
</evidence>
<dbReference type="PANTHER" id="PTHR43685:SF3">
    <property type="entry name" value="SLR2126 PROTEIN"/>
    <property type="match status" value="1"/>
</dbReference>
<protein>
    <submittedName>
        <fullName evidence="5">Glycosyl transferase family 2</fullName>
    </submittedName>
</protein>
<dbReference type="Pfam" id="PF05704">
    <property type="entry name" value="Caps_synth"/>
    <property type="match status" value="1"/>
</dbReference>
<dbReference type="EMBL" id="RSDW01000001">
    <property type="protein sequence ID" value="RSL18000.1"/>
    <property type="molecule type" value="Genomic_DNA"/>
</dbReference>
<dbReference type="InterPro" id="IPR027791">
    <property type="entry name" value="Galactosyl_T_C"/>
</dbReference>
<dbReference type="SUPFAM" id="SSF53448">
    <property type="entry name" value="Nucleotide-diphospho-sugar transferases"/>
    <property type="match status" value="3"/>
</dbReference>
<evidence type="ECO:0000259" key="2">
    <source>
        <dbReference type="Pfam" id="PF00535"/>
    </source>
</evidence>
<dbReference type="Pfam" id="PF13649">
    <property type="entry name" value="Methyltransf_25"/>
    <property type="match status" value="1"/>
</dbReference>
<dbReference type="InterPro" id="IPR029044">
    <property type="entry name" value="Nucleotide-diphossugar_trans"/>
</dbReference>
<dbReference type="Pfam" id="PF02709">
    <property type="entry name" value="Glyco_transf_7C"/>
    <property type="match status" value="1"/>
</dbReference>
<dbReference type="Gene3D" id="3.90.550.10">
    <property type="entry name" value="Spore Coat Polysaccharide Biosynthesis Protein SpsA, Chain A"/>
    <property type="match status" value="2"/>
</dbReference>